<name>A0A6J3MAP4_9PEZI</name>
<dbReference type="GeneID" id="54356970"/>
<proteinExistence type="predicted"/>
<dbReference type="RefSeq" id="XP_033461969.1">
    <property type="nucleotide sequence ID" value="XM_033599171.1"/>
</dbReference>
<gene>
    <name evidence="3" type="ORF">K489DRAFT_145250</name>
</gene>
<feature type="compositionally biased region" description="Basic and acidic residues" evidence="1">
    <location>
        <begin position="9"/>
        <end position="20"/>
    </location>
</feature>
<evidence type="ECO:0000313" key="3">
    <source>
        <dbReference type="RefSeq" id="XP_033461969.1"/>
    </source>
</evidence>
<evidence type="ECO:0000256" key="1">
    <source>
        <dbReference type="SAM" id="MobiDB-lite"/>
    </source>
</evidence>
<sequence length="186" mass="20909">MPVCVSGPGERKAGHMDVGEGRQTDHSVVIQRVRCLCLPPCRSWGRRKGSVGNVQWDQWDQWSEDERNAPITPHSSILDRAIRREAKEAFHSVLIGMCLRASTATRRTYHDICYMRLPVHTVRTFPEYPTITPEPAAVTRAYCDAGTTTSDVIGLALYATCRRITIGNLLGPQSTECGRRELLNWD</sequence>
<organism evidence="3">
    <name type="scientific">Dissoconium aciculare CBS 342.82</name>
    <dbReference type="NCBI Taxonomy" id="1314786"/>
    <lineage>
        <taxon>Eukaryota</taxon>
        <taxon>Fungi</taxon>
        <taxon>Dikarya</taxon>
        <taxon>Ascomycota</taxon>
        <taxon>Pezizomycotina</taxon>
        <taxon>Dothideomycetes</taxon>
        <taxon>Dothideomycetidae</taxon>
        <taxon>Mycosphaerellales</taxon>
        <taxon>Dissoconiaceae</taxon>
        <taxon>Dissoconium</taxon>
    </lineage>
</organism>
<reference evidence="3" key="1">
    <citation type="submission" date="2020-01" db="EMBL/GenBank/DDBJ databases">
        <authorList>
            <consortium name="DOE Joint Genome Institute"/>
            <person name="Haridas S."/>
            <person name="Albert R."/>
            <person name="Binder M."/>
            <person name="Bloem J."/>
            <person name="Labutti K."/>
            <person name="Salamov A."/>
            <person name="Andreopoulos B."/>
            <person name="Baker S.E."/>
            <person name="Barry K."/>
            <person name="Bills G."/>
            <person name="Bluhm B.H."/>
            <person name="Cannon C."/>
            <person name="Castanera R."/>
            <person name="Culley D.E."/>
            <person name="Daum C."/>
            <person name="Ezra D."/>
            <person name="Gonzalez J.B."/>
            <person name="Henrissat B."/>
            <person name="Kuo A."/>
            <person name="Liang C."/>
            <person name="Lipzen A."/>
            <person name="Lutzoni F."/>
            <person name="Magnuson J."/>
            <person name="Mondo S."/>
            <person name="Nolan M."/>
            <person name="Ohm R."/>
            <person name="Pangilinan J."/>
            <person name="Park H.-J."/>
            <person name="Ramirez L."/>
            <person name="Alfaro M."/>
            <person name="Sun H."/>
            <person name="Tritt A."/>
            <person name="Yoshinaga Y."/>
            <person name="Zwiers L.-H."/>
            <person name="Turgeon B.G."/>
            <person name="Goodwin S.B."/>
            <person name="Spatafora J.W."/>
            <person name="Crous P.W."/>
            <person name="Grigoriev I.V."/>
        </authorList>
    </citation>
    <scope>NUCLEOTIDE SEQUENCE</scope>
    <source>
        <strain evidence="3">CBS 342.82</strain>
    </source>
</reference>
<accession>A0A6J3MAP4</accession>
<feature type="region of interest" description="Disordered" evidence="1">
    <location>
        <begin position="1"/>
        <end position="20"/>
    </location>
</feature>
<keyword evidence="2" id="KW-1185">Reference proteome</keyword>
<reference evidence="3" key="3">
    <citation type="submission" date="2025-08" db="UniProtKB">
        <authorList>
            <consortium name="RefSeq"/>
        </authorList>
    </citation>
    <scope>IDENTIFICATION</scope>
    <source>
        <strain evidence="3">CBS 342.82</strain>
    </source>
</reference>
<protein>
    <submittedName>
        <fullName evidence="3">Uncharacterized protein</fullName>
    </submittedName>
</protein>
<dbReference type="Proteomes" id="UP000504637">
    <property type="component" value="Unplaced"/>
</dbReference>
<dbReference type="AlphaFoldDB" id="A0A6J3MAP4"/>
<evidence type="ECO:0000313" key="2">
    <source>
        <dbReference type="Proteomes" id="UP000504637"/>
    </source>
</evidence>
<reference evidence="3" key="2">
    <citation type="submission" date="2020-04" db="EMBL/GenBank/DDBJ databases">
        <authorList>
            <consortium name="NCBI Genome Project"/>
        </authorList>
    </citation>
    <scope>NUCLEOTIDE SEQUENCE</scope>
    <source>
        <strain evidence="3">CBS 342.82</strain>
    </source>
</reference>